<feature type="region of interest" description="Disordered" evidence="1">
    <location>
        <begin position="1"/>
        <end position="21"/>
    </location>
</feature>
<organism evidence="2">
    <name type="scientific">Setaria italica</name>
    <name type="common">Foxtail millet</name>
    <name type="synonym">Panicum italicum</name>
    <dbReference type="NCBI Taxonomy" id="4555"/>
    <lineage>
        <taxon>Eukaryota</taxon>
        <taxon>Viridiplantae</taxon>
        <taxon>Streptophyta</taxon>
        <taxon>Embryophyta</taxon>
        <taxon>Tracheophyta</taxon>
        <taxon>Spermatophyta</taxon>
        <taxon>Magnoliopsida</taxon>
        <taxon>Liliopsida</taxon>
        <taxon>Poales</taxon>
        <taxon>Poaceae</taxon>
        <taxon>PACMAD clade</taxon>
        <taxon>Panicoideae</taxon>
        <taxon>Panicodae</taxon>
        <taxon>Paniceae</taxon>
        <taxon>Cenchrinae</taxon>
        <taxon>Setaria</taxon>
    </lineage>
</organism>
<dbReference type="AlphaFoldDB" id="A0A368Q5X4"/>
<protein>
    <submittedName>
        <fullName evidence="2">Uncharacterized protein</fullName>
    </submittedName>
</protein>
<reference evidence="2" key="2">
    <citation type="submission" date="2015-07" db="EMBL/GenBank/DDBJ databases">
        <authorList>
            <person name="Noorani M."/>
        </authorList>
    </citation>
    <scope>NUCLEOTIDE SEQUENCE</scope>
    <source>
        <strain evidence="2">Yugu1</strain>
    </source>
</reference>
<reference evidence="2" key="1">
    <citation type="journal article" date="2012" name="Nat. Biotechnol.">
        <title>Reference genome sequence of the model plant Setaria.</title>
        <authorList>
            <person name="Bennetzen J.L."/>
            <person name="Schmutz J."/>
            <person name="Wang H."/>
            <person name="Percifield R."/>
            <person name="Hawkins J."/>
            <person name="Pontaroli A.C."/>
            <person name="Estep M."/>
            <person name="Feng L."/>
            <person name="Vaughn J.N."/>
            <person name="Grimwood J."/>
            <person name="Jenkins J."/>
            <person name="Barry K."/>
            <person name="Lindquist E."/>
            <person name="Hellsten U."/>
            <person name="Deshpande S."/>
            <person name="Wang X."/>
            <person name="Wu X."/>
            <person name="Mitros T."/>
            <person name="Triplett J."/>
            <person name="Yang X."/>
            <person name="Ye C.Y."/>
            <person name="Mauro-Herrera M."/>
            <person name="Wang L."/>
            <person name="Li P."/>
            <person name="Sharma M."/>
            <person name="Sharma R."/>
            <person name="Ronald P.C."/>
            <person name="Panaud O."/>
            <person name="Kellogg E.A."/>
            <person name="Brutnell T.P."/>
            <person name="Doust A.N."/>
            <person name="Tuskan G.A."/>
            <person name="Rokhsar D."/>
            <person name="Devos K.M."/>
        </authorList>
    </citation>
    <scope>NUCLEOTIDE SEQUENCE [LARGE SCALE GENOMIC DNA]</scope>
    <source>
        <strain evidence="2">Yugu1</strain>
    </source>
</reference>
<accession>A0A368Q5X4</accession>
<evidence type="ECO:0000313" key="2">
    <source>
        <dbReference type="EMBL" id="RCV12650.1"/>
    </source>
</evidence>
<dbReference type="EMBL" id="CM003529">
    <property type="protein sequence ID" value="RCV12650.1"/>
    <property type="molecule type" value="Genomic_DNA"/>
</dbReference>
<proteinExistence type="predicted"/>
<sequence>MGFGTPTWADPARHDGGSLPARDVQPKLSQACVVRLHERSSRMQVQPGVLNWELSSHSVVEVSNKSRNKILGIQGGYSAAPPIQNFRSSSLKYYHVHFLNGLMSFISEERRCVSAQNSGIQHVHFQRCKLYLIRFNS</sequence>
<evidence type="ECO:0000256" key="1">
    <source>
        <dbReference type="SAM" id="MobiDB-lite"/>
    </source>
</evidence>
<gene>
    <name evidence="2" type="ORF">SETIT_2G285800v2</name>
</gene>
<name>A0A368Q5X4_SETIT</name>